<evidence type="ECO:0000256" key="11">
    <source>
        <dbReference type="SAM" id="MobiDB-lite"/>
    </source>
</evidence>
<dbReference type="FunFam" id="3.30.1150.10:FF:000006">
    <property type="entry name" value="Protein TonB"/>
    <property type="match status" value="1"/>
</dbReference>
<evidence type="ECO:0000256" key="7">
    <source>
        <dbReference type="ARBA" id="ARBA00022927"/>
    </source>
</evidence>
<dbReference type="InterPro" id="IPR006260">
    <property type="entry name" value="TonB/TolA_C"/>
</dbReference>
<evidence type="ECO:0000313" key="14">
    <source>
        <dbReference type="Proteomes" id="UP000032427"/>
    </source>
</evidence>
<evidence type="ECO:0000256" key="5">
    <source>
        <dbReference type="ARBA" id="ARBA00022519"/>
    </source>
</evidence>
<evidence type="ECO:0000256" key="4">
    <source>
        <dbReference type="ARBA" id="ARBA00022475"/>
    </source>
</evidence>
<keyword evidence="8" id="KW-1133">Transmembrane helix</keyword>
<organism evidence="13 14">
    <name type="scientific">Aliivibrio wodanis</name>
    <dbReference type="NCBI Taxonomy" id="80852"/>
    <lineage>
        <taxon>Bacteria</taxon>
        <taxon>Pseudomonadati</taxon>
        <taxon>Pseudomonadota</taxon>
        <taxon>Gammaproteobacteria</taxon>
        <taxon>Vibrionales</taxon>
        <taxon>Vibrionaceae</taxon>
        <taxon>Aliivibrio</taxon>
    </lineage>
</organism>
<dbReference type="OrthoDB" id="1628901at2"/>
<feature type="region of interest" description="Disordered" evidence="11">
    <location>
        <begin position="49"/>
        <end position="98"/>
    </location>
</feature>
<sequence length="206" mass="23014">MWRLLLAVPIALSMTVGLFTFMAWMVDNGHNGKPESSETIRFDMVMVEQEQDVQRRQRRVPEKPETPEPPPEAKPMASQTQTSMATPQSSMPPMSLDSGISGLAINAPSFADFTGNQQAMPLYRVEPRYPSKALKRGAEGFVVMSFTIDEQGRPTNVKVTDAKPRRMFEREAVKALKKWKYQPKVVGGKAIAQVGQTVKLEFTLAK</sequence>
<evidence type="ECO:0000256" key="8">
    <source>
        <dbReference type="ARBA" id="ARBA00022989"/>
    </source>
</evidence>
<keyword evidence="5 10" id="KW-0997">Cell inner membrane</keyword>
<protein>
    <recommendedName>
        <fullName evidence="10">Protein TonB</fullName>
    </recommendedName>
</protein>
<name>A0A090IB21_9GAMM</name>
<dbReference type="STRING" id="80852.AWOD_II_1078"/>
<dbReference type="KEGG" id="awd:AWOD_II_1078"/>
<comment type="function">
    <text evidence="10">Interacts with outer membrane receptor proteins that carry out high-affinity binding and energy dependent uptake into the periplasmic space of specific substrates. It could act to transduce energy from the cytoplasmic membrane to specific energy-requiring processes in the outer membrane, resulting in the release into the periplasm of ligands bound by these outer membrane proteins.</text>
</comment>
<keyword evidence="10" id="KW-0735">Signal-anchor</keyword>
<dbReference type="NCBIfam" id="TIGR01352">
    <property type="entry name" value="tonB_Cterm"/>
    <property type="match status" value="1"/>
</dbReference>
<dbReference type="AlphaFoldDB" id="A0A090IB21"/>
<dbReference type="PRINTS" id="PR01374">
    <property type="entry name" value="TONBPROTEIN"/>
</dbReference>
<evidence type="ECO:0000256" key="1">
    <source>
        <dbReference type="ARBA" id="ARBA00004383"/>
    </source>
</evidence>
<evidence type="ECO:0000313" key="13">
    <source>
        <dbReference type="EMBL" id="CED57697.1"/>
    </source>
</evidence>
<dbReference type="GO" id="GO:0055085">
    <property type="term" value="P:transmembrane transport"/>
    <property type="evidence" value="ECO:0007669"/>
    <property type="project" value="InterPro"/>
</dbReference>
<gene>
    <name evidence="13" type="primary">tonB2</name>
    <name evidence="13" type="ORF">AWOD_II_1078</name>
</gene>
<keyword evidence="7 10" id="KW-0653">Protein transport</keyword>
<proteinExistence type="inferred from homology"/>
<dbReference type="PATRIC" id="fig|80852.17.peg.3880"/>
<evidence type="ECO:0000256" key="9">
    <source>
        <dbReference type="ARBA" id="ARBA00023136"/>
    </source>
</evidence>
<reference evidence="14" key="1">
    <citation type="submission" date="2014-09" db="EMBL/GenBank/DDBJ databases">
        <authorList>
            <person name="Hjerde E."/>
        </authorList>
    </citation>
    <scope>NUCLEOTIDE SEQUENCE [LARGE SCALE GENOMIC DNA]</scope>
    <source>
        <strain evidence="14">06/09/139</strain>
    </source>
</reference>
<evidence type="ECO:0000256" key="10">
    <source>
        <dbReference type="RuleBase" id="RU362123"/>
    </source>
</evidence>
<dbReference type="InterPro" id="IPR003538">
    <property type="entry name" value="TonB"/>
</dbReference>
<evidence type="ECO:0000256" key="2">
    <source>
        <dbReference type="ARBA" id="ARBA00006555"/>
    </source>
</evidence>
<dbReference type="GO" id="GO:0030288">
    <property type="term" value="C:outer membrane-bounded periplasmic space"/>
    <property type="evidence" value="ECO:0007669"/>
    <property type="project" value="InterPro"/>
</dbReference>
<evidence type="ECO:0000256" key="6">
    <source>
        <dbReference type="ARBA" id="ARBA00022692"/>
    </source>
</evidence>
<dbReference type="SUPFAM" id="SSF74653">
    <property type="entry name" value="TolA/TonB C-terminal domain"/>
    <property type="match status" value="1"/>
</dbReference>
<dbReference type="PANTHER" id="PTHR33446">
    <property type="entry name" value="PROTEIN TONB-RELATED"/>
    <property type="match status" value="1"/>
</dbReference>
<keyword evidence="4 10" id="KW-1003">Cell membrane</keyword>
<dbReference type="Gene3D" id="3.30.1150.10">
    <property type="match status" value="1"/>
</dbReference>
<dbReference type="HOGENOM" id="CLU_108529_1_0_6"/>
<dbReference type="InterPro" id="IPR051045">
    <property type="entry name" value="TonB-dependent_transducer"/>
</dbReference>
<keyword evidence="3 10" id="KW-0813">Transport</keyword>
<dbReference type="GO" id="GO:0005886">
    <property type="term" value="C:plasma membrane"/>
    <property type="evidence" value="ECO:0007669"/>
    <property type="project" value="UniProtKB-SubCell"/>
</dbReference>
<dbReference type="GeneID" id="28543332"/>
<dbReference type="GO" id="GO:0031992">
    <property type="term" value="F:energy transducer activity"/>
    <property type="evidence" value="ECO:0007669"/>
    <property type="project" value="InterPro"/>
</dbReference>
<feature type="compositionally biased region" description="Basic and acidic residues" evidence="11">
    <location>
        <begin position="52"/>
        <end position="66"/>
    </location>
</feature>
<keyword evidence="14" id="KW-1185">Reference proteome</keyword>
<dbReference type="Pfam" id="PF03544">
    <property type="entry name" value="TonB_C"/>
    <property type="match status" value="1"/>
</dbReference>
<evidence type="ECO:0000259" key="12">
    <source>
        <dbReference type="PROSITE" id="PS52015"/>
    </source>
</evidence>
<dbReference type="Proteomes" id="UP000032427">
    <property type="component" value="Chromosome 2"/>
</dbReference>
<accession>A0A090IB21</accession>
<keyword evidence="9" id="KW-0472">Membrane</keyword>
<dbReference type="PANTHER" id="PTHR33446:SF14">
    <property type="entry name" value="PROTEIN TONB"/>
    <property type="match status" value="1"/>
</dbReference>
<feature type="compositionally biased region" description="Polar residues" evidence="11">
    <location>
        <begin position="77"/>
        <end position="92"/>
    </location>
</feature>
<dbReference type="InterPro" id="IPR037682">
    <property type="entry name" value="TonB_C"/>
</dbReference>
<evidence type="ECO:0000256" key="3">
    <source>
        <dbReference type="ARBA" id="ARBA00022448"/>
    </source>
</evidence>
<dbReference type="GO" id="GO:0015031">
    <property type="term" value="P:protein transport"/>
    <property type="evidence" value="ECO:0007669"/>
    <property type="project" value="UniProtKB-UniRule"/>
</dbReference>
<comment type="similarity">
    <text evidence="2 10">Belongs to the TonB family.</text>
</comment>
<dbReference type="EMBL" id="LN554847">
    <property type="protein sequence ID" value="CED57697.1"/>
    <property type="molecule type" value="Genomic_DNA"/>
</dbReference>
<feature type="domain" description="TonB C-terminal" evidence="12">
    <location>
        <begin position="114"/>
        <end position="206"/>
    </location>
</feature>
<dbReference type="PROSITE" id="PS52015">
    <property type="entry name" value="TONB_CTD"/>
    <property type="match status" value="1"/>
</dbReference>
<keyword evidence="6" id="KW-0812">Transmembrane</keyword>
<comment type="subcellular location">
    <subcellularLocation>
        <location evidence="1 10">Cell inner membrane</location>
        <topology evidence="1 10">Single-pass membrane protein</topology>
        <orientation evidence="1 10">Periplasmic side</orientation>
    </subcellularLocation>
</comment>
<dbReference type="GO" id="GO:0015891">
    <property type="term" value="P:siderophore transport"/>
    <property type="evidence" value="ECO:0007669"/>
    <property type="project" value="InterPro"/>
</dbReference>